<dbReference type="EMBL" id="KZ107838">
    <property type="protein sequence ID" value="OSS53431.1"/>
    <property type="molecule type" value="Genomic_DNA"/>
</dbReference>
<reference evidence="1 2" key="1">
    <citation type="journal article" date="2017" name="Genome Announc.">
        <title>Genome sequence of the saprophytic ascomycete Epicoccum nigrum ICMP 19927 strain isolated from New Zealand.</title>
        <authorList>
            <person name="Fokin M."/>
            <person name="Fleetwood D."/>
            <person name="Weir B.S."/>
            <person name="Villas-Boas S.G."/>
        </authorList>
    </citation>
    <scope>NUCLEOTIDE SEQUENCE [LARGE SCALE GENOMIC DNA]</scope>
    <source>
        <strain evidence="1 2">ICMP 19927</strain>
    </source>
</reference>
<dbReference type="AlphaFoldDB" id="A0A1Y2MBS4"/>
<gene>
    <name evidence="1" type="ORF">B5807_00698</name>
</gene>
<sequence length="173" mass="19178">MRYINVLAFTAAVSAIDIRGHDESHCRGNYVTWTNAQPDTCYGYNNGISYAFSFVAIPTNWAIQTRIYEGGQCSRESWTARSLGRDNICMGAEVNNRLYTGAGYGFNGKKRSEGVSSDSQDCVKPDLLTMADGQTYALEGIDEAELKTMFEYAFNGTTANEMPTAFDKHITQQ</sequence>
<dbReference type="InParanoid" id="A0A1Y2MBS4"/>
<accession>A0A1Y2MBS4</accession>
<evidence type="ECO:0000313" key="2">
    <source>
        <dbReference type="Proteomes" id="UP000193240"/>
    </source>
</evidence>
<evidence type="ECO:0000313" key="1">
    <source>
        <dbReference type="EMBL" id="OSS53431.1"/>
    </source>
</evidence>
<organism evidence="1 2">
    <name type="scientific">Epicoccum nigrum</name>
    <name type="common">Soil fungus</name>
    <name type="synonym">Epicoccum purpurascens</name>
    <dbReference type="NCBI Taxonomy" id="105696"/>
    <lineage>
        <taxon>Eukaryota</taxon>
        <taxon>Fungi</taxon>
        <taxon>Dikarya</taxon>
        <taxon>Ascomycota</taxon>
        <taxon>Pezizomycotina</taxon>
        <taxon>Dothideomycetes</taxon>
        <taxon>Pleosporomycetidae</taxon>
        <taxon>Pleosporales</taxon>
        <taxon>Pleosporineae</taxon>
        <taxon>Didymellaceae</taxon>
        <taxon>Epicoccum</taxon>
    </lineage>
</organism>
<proteinExistence type="predicted"/>
<name>A0A1Y2MBS4_EPING</name>
<dbReference type="OMA" id="ADGTQYN"/>
<keyword evidence="2" id="KW-1185">Reference proteome</keyword>
<protein>
    <submittedName>
        <fullName evidence="1">Uncharacterized protein</fullName>
    </submittedName>
</protein>
<dbReference type="Proteomes" id="UP000193240">
    <property type="component" value="Unassembled WGS sequence"/>
</dbReference>